<accession>A0A430JE38</accession>
<dbReference type="OrthoDB" id="1698671at2"/>
<proteinExistence type="predicted"/>
<dbReference type="EMBL" id="RXHU01000034">
    <property type="protein sequence ID" value="RTE09300.1"/>
    <property type="molecule type" value="Genomic_DNA"/>
</dbReference>
<dbReference type="Proteomes" id="UP000276128">
    <property type="component" value="Unassembled WGS sequence"/>
</dbReference>
<dbReference type="RefSeq" id="WP_126141664.1">
    <property type="nucleotide sequence ID" value="NZ_RXHU01000034.1"/>
</dbReference>
<feature type="domain" description="YqbQ/XkdQ" evidence="1">
    <location>
        <begin position="21"/>
        <end position="318"/>
    </location>
</feature>
<dbReference type="SUPFAM" id="SSF69279">
    <property type="entry name" value="Phage tail proteins"/>
    <property type="match status" value="1"/>
</dbReference>
<evidence type="ECO:0000313" key="2">
    <source>
        <dbReference type="EMBL" id="RTE09300.1"/>
    </source>
</evidence>
<dbReference type="Pfam" id="PF24032">
    <property type="entry name" value="YQBQ"/>
    <property type="match status" value="1"/>
</dbReference>
<keyword evidence="3" id="KW-1185">Reference proteome</keyword>
<sequence length="332" mass="37885">MLTLEIDNRDGMMWEPPFAEVTVKTSRVGKASRLDFTLLKGGIYESDAFKYAPGNVVRLRYNEQPLFYGYIFVVDDGRDNGVKITAYDQVRYLMGNETYVFKNMTATEIIQKIADDLELKTGKLADTAHKFPQRLEDGTKLLDMICDALADTTVATGRSYVFYDDFGELALRDIADWKLDFSIGDESLALDYSMQRSIDSDTYNRIKLVQDNKTTKSRSLYVAQDLGNIARWGRLQFYQKVNEKLNEAQIKQMLNNLIELKNRETRTFSIDAIGEIRVRAGSSVSINIGELGLNSYFLVDECTHKFSGADHTMSLELRIYDYEKNSGTEQPN</sequence>
<comment type="caution">
    <text evidence="2">The sequence shown here is derived from an EMBL/GenBank/DDBJ whole genome shotgun (WGS) entry which is preliminary data.</text>
</comment>
<dbReference type="InterPro" id="IPR056937">
    <property type="entry name" value="YqbQ/XkdQ"/>
</dbReference>
<name>A0A430JE38_9BACL</name>
<gene>
    <name evidence="2" type="ORF">EJQ19_13045</name>
</gene>
<organism evidence="2 3">
    <name type="scientific">Paenibacillus whitsoniae</name>
    <dbReference type="NCBI Taxonomy" id="2496558"/>
    <lineage>
        <taxon>Bacteria</taxon>
        <taxon>Bacillati</taxon>
        <taxon>Bacillota</taxon>
        <taxon>Bacilli</taxon>
        <taxon>Bacillales</taxon>
        <taxon>Paenibacillaceae</taxon>
        <taxon>Paenibacillus</taxon>
    </lineage>
</organism>
<evidence type="ECO:0000259" key="1">
    <source>
        <dbReference type="Pfam" id="PF24032"/>
    </source>
</evidence>
<protein>
    <recommendedName>
        <fullName evidence="1">YqbQ/XkdQ domain-containing protein</fullName>
    </recommendedName>
</protein>
<reference evidence="2 3" key="1">
    <citation type="submission" date="2018-12" db="EMBL/GenBank/DDBJ databases">
        <title>Bacillus ochoae sp. nov., Paenibacillus whitsoniae sp. nov., Paenibacillus spiritus sp. nov. Isolated from the Mars Exploration Rover during spacecraft assembly.</title>
        <authorList>
            <person name="Seuylemezian A."/>
            <person name="Vaishampayan P."/>
        </authorList>
    </citation>
    <scope>NUCLEOTIDE SEQUENCE [LARGE SCALE GENOMIC DNA]</scope>
    <source>
        <strain evidence="2 3">MER 54</strain>
    </source>
</reference>
<evidence type="ECO:0000313" key="3">
    <source>
        <dbReference type="Proteomes" id="UP000276128"/>
    </source>
</evidence>
<dbReference type="AlphaFoldDB" id="A0A430JE38"/>